<evidence type="ECO:0000313" key="9">
    <source>
        <dbReference type="Proteomes" id="UP000011563"/>
    </source>
</evidence>
<feature type="region of interest" description="Disordered" evidence="5">
    <location>
        <begin position="162"/>
        <end position="188"/>
    </location>
</feature>
<evidence type="ECO:0000256" key="1">
    <source>
        <dbReference type="ARBA" id="ARBA00004442"/>
    </source>
</evidence>
<sequence length="188" mass="21283">MNKSSKLAMFIALATIASSGSAYAQKTDNCWHGSFGNIIKNGTNELCWKNNIVNTQDNFVNLSINRNKTETVVKKSIFFDFDSSSIKPESRILLDETIDYYKSKKNNIKKITSIGHSDSIGNELYNQKLSERRAVEAKKYLVENGIDSEKLEIHYYGSKKPIASNETSEGRSKNRRVDILITSEKNRS</sequence>
<dbReference type="InterPro" id="IPR006664">
    <property type="entry name" value="OMP_bac"/>
</dbReference>
<dbReference type="Pfam" id="PF00691">
    <property type="entry name" value="OmpA"/>
    <property type="match status" value="1"/>
</dbReference>
<evidence type="ECO:0000256" key="2">
    <source>
        <dbReference type="ARBA" id="ARBA00023136"/>
    </source>
</evidence>
<protein>
    <submittedName>
        <fullName evidence="8">OmpA-OmpF porin</fullName>
    </submittedName>
</protein>
<dbReference type="PATRIC" id="fig|1208922.3.peg.414"/>
<dbReference type="KEGG" id="kbt:BCUE_0694"/>
<evidence type="ECO:0000256" key="4">
    <source>
        <dbReference type="PROSITE-ProRule" id="PRU00473"/>
    </source>
</evidence>
<dbReference type="InterPro" id="IPR036737">
    <property type="entry name" value="OmpA-like_sf"/>
</dbReference>
<keyword evidence="6" id="KW-0732">Signal</keyword>
<dbReference type="Gene3D" id="3.30.1330.60">
    <property type="entry name" value="OmpA-like domain"/>
    <property type="match status" value="1"/>
</dbReference>
<dbReference type="SUPFAM" id="SSF103088">
    <property type="entry name" value="OmpA-like"/>
    <property type="match status" value="1"/>
</dbReference>
<organism evidence="8 9">
    <name type="scientific">Candidatus Kinetoplastidibacterium blastocrithidiae TCC012E</name>
    <dbReference type="NCBI Taxonomy" id="1208922"/>
    <lineage>
        <taxon>Bacteria</taxon>
        <taxon>Pseudomonadati</taxon>
        <taxon>Pseudomonadota</taxon>
        <taxon>Betaproteobacteria</taxon>
        <taxon>Candidatus Kinetoplastidibacterium</taxon>
    </lineage>
</organism>
<dbReference type="PRINTS" id="PR01021">
    <property type="entry name" value="OMPADOMAIN"/>
</dbReference>
<dbReference type="PANTHER" id="PTHR30329">
    <property type="entry name" value="STATOR ELEMENT OF FLAGELLAR MOTOR COMPLEX"/>
    <property type="match status" value="1"/>
</dbReference>
<dbReference type="PANTHER" id="PTHR30329:SF21">
    <property type="entry name" value="LIPOPROTEIN YIAD-RELATED"/>
    <property type="match status" value="1"/>
</dbReference>
<evidence type="ECO:0000256" key="5">
    <source>
        <dbReference type="SAM" id="MobiDB-lite"/>
    </source>
</evidence>
<evidence type="ECO:0000256" key="3">
    <source>
        <dbReference type="ARBA" id="ARBA00023237"/>
    </source>
</evidence>
<feature type="domain" description="OmpA-like" evidence="7">
    <location>
        <begin position="66"/>
        <end position="185"/>
    </location>
</feature>
<dbReference type="CDD" id="cd07185">
    <property type="entry name" value="OmpA_C-like"/>
    <property type="match status" value="1"/>
</dbReference>
<feature type="signal peptide" evidence="6">
    <location>
        <begin position="1"/>
        <end position="24"/>
    </location>
</feature>
<dbReference type="InterPro" id="IPR050330">
    <property type="entry name" value="Bact_OuterMem_StrucFunc"/>
</dbReference>
<evidence type="ECO:0000259" key="7">
    <source>
        <dbReference type="PROSITE" id="PS51123"/>
    </source>
</evidence>
<feature type="chain" id="PRO_5004015743" evidence="6">
    <location>
        <begin position="25"/>
        <end position="188"/>
    </location>
</feature>
<dbReference type="Proteomes" id="UP000011563">
    <property type="component" value="Chromosome"/>
</dbReference>
<keyword evidence="3" id="KW-0998">Cell outer membrane</keyword>
<dbReference type="AlphaFoldDB" id="M1MDQ9"/>
<reference evidence="8 9" key="1">
    <citation type="journal article" date="2013" name="Genome Biol. Evol.">
        <title>Genome evolution and phylogenomic analysis of candidatus kinetoplastibacterium, the betaproteobacterial endosymbionts of strigomonas and angomonas.</title>
        <authorList>
            <person name="Alves J.M."/>
            <person name="Serrano M.G."/>
            <person name="Maia da Silva F."/>
            <person name="Voegtly L.J."/>
            <person name="Matveyev A.V."/>
            <person name="Teixeira M.M."/>
            <person name="Camargo E.P."/>
            <person name="Buck G.A."/>
        </authorList>
    </citation>
    <scope>NUCLEOTIDE SEQUENCE [LARGE SCALE GENOMIC DNA]</scope>
    <source>
        <strain evidence="8 9">TCC012E</strain>
    </source>
</reference>
<proteinExistence type="predicted"/>
<evidence type="ECO:0000256" key="6">
    <source>
        <dbReference type="SAM" id="SignalP"/>
    </source>
</evidence>
<name>M1MDQ9_9PROT</name>
<feature type="compositionally biased region" description="Basic and acidic residues" evidence="5">
    <location>
        <begin position="168"/>
        <end position="188"/>
    </location>
</feature>
<keyword evidence="9" id="KW-1185">Reference proteome</keyword>
<dbReference type="RefSeq" id="WP_015238107.1">
    <property type="nucleotide sequence ID" value="NC_020285.1"/>
</dbReference>
<evidence type="ECO:0000313" key="8">
    <source>
        <dbReference type="EMBL" id="AGF49860.1"/>
    </source>
</evidence>
<dbReference type="PROSITE" id="PS51123">
    <property type="entry name" value="OMPA_2"/>
    <property type="match status" value="1"/>
</dbReference>
<dbReference type="GO" id="GO:0009279">
    <property type="term" value="C:cell outer membrane"/>
    <property type="evidence" value="ECO:0007669"/>
    <property type="project" value="UniProtKB-SubCell"/>
</dbReference>
<keyword evidence="2 4" id="KW-0472">Membrane</keyword>
<dbReference type="EMBL" id="CP003807">
    <property type="protein sequence ID" value="AGF49860.1"/>
    <property type="molecule type" value="Genomic_DNA"/>
</dbReference>
<comment type="subcellular location">
    <subcellularLocation>
        <location evidence="1">Cell outer membrane</location>
    </subcellularLocation>
</comment>
<dbReference type="InterPro" id="IPR006665">
    <property type="entry name" value="OmpA-like"/>
</dbReference>
<gene>
    <name evidence="8" type="ORF">BCUE_0694</name>
</gene>
<accession>M1MDQ9</accession>
<dbReference type="HOGENOM" id="CLU_016890_5_0_4"/>